<dbReference type="InterPro" id="IPR036291">
    <property type="entry name" value="NAD(P)-bd_dom_sf"/>
</dbReference>
<dbReference type="Proteomes" id="UP000501387">
    <property type="component" value="Chromosome"/>
</dbReference>
<dbReference type="RefSeq" id="WP_166322880.1">
    <property type="nucleotide sequence ID" value="NZ_CP049934.1"/>
</dbReference>
<proteinExistence type="predicted"/>
<dbReference type="Gene3D" id="3.30.1780.10">
    <property type="entry name" value="ornithine cyclodeaminase, domain 1"/>
    <property type="match status" value="1"/>
</dbReference>
<dbReference type="PIRSF" id="PIRSF001439">
    <property type="entry name" value="CryM"/>
    <property type="match status" value="1"/>
</dbReference>
<dbReference type="Gene3D" id="3.40.50.720">
    <property type="entry name" value="NAD(P)-binding Rossmann-like Domain"/>
    <property type="match status" value="1"/>
</dbReference>
<organism evidence="1 2">
    <name type="scientific">Leucobacter insecticola</name>
    <dbReference type="NCBI Taxonomy" id="2714934"/>
    <lineage>
        <taxon>Bacteria</taxon>
        <taxon>Bacillati</taxon>
        <taxon>Actinomycetota</taxon>
        <taxon>Actinomycetes</taxon>
        <taxon>Micrococcales</taxon>
        <taxon>Microbacteriaceae</taxon>
        <taxon>Leucobacter</taxon>
    </lineage>
</organism>
<gene>
    <name evidence="1" type="ORF">G7067_06480</name>
</gene>
<dbReference type="GO" id="GO:0042562">
    <property type="term" value="F:hormone binding"/>
    <property type="evidence" value="ECO:0007669"/>
    <property type="project" value="TreeGrafter"/>
</dbReference>
<sequence length="323" mass="34123">MSSIPYFDAAAVRSALPFGQAIHAIEESLRAGLDPEIDAPRIFSPAPDGEFLLMPAQGEQFSGLKALTVAPENPARGLPKIQGLYILIDSDTLSPVAIFEGASLTAIRTPAVTITAVKQLAAAASPANRLPDEPRVLVFGAGVQAEGHVLAMQSAFPGAQFQLSGRSPERVSALVNSLTESTRGLSIRAVSGPVNEALNDANVILCTTSSDTPIFHGSSVASNAIVAAVGTHGRNRREVDDALVRRADVLVEGRRSAARENGNLSTALSPADWEGRNAPKNLREAVLGGFRRRDGHPAFYSGVGMSWQDLVCATEIWRLTAVR</sequence>
<dbReference type="KEGG" id="lins:G7067_06480"/>
<keyword evidence="2" id="KW-1185">Reference proteome</keyword>
<dbReference type="EMBL" id="CP049934">
    <property type="protein sequence ID" value="QIM16146.1"/>
    <property type="molecule type" value="Genomic_DNA"/>
</dbReference>
<name>A0A6G8FI29_9MICO</name>
<accession>A0A6G8FI29</accession>
<dbReference type="PANTHER" id="PTHR13812">
    <property type="entry name" value="KETIMINE REDUCTASE MU-CRYSTALLIN"/>
    <property type="match status" value="1"/>
</dbReference>
<dbReference type="GO" id="GO:0005737">
    <property type="term" value="C:cytoplasm"/>
    <property type="evidence" value="ECO:0007669"/>
    <property type="project" value="TreeGrafter"/>
</dbReference>
<evidence type="ECO:0000313" key="2">
    <source>
        <dbReference type="Proteomes" id="UP000501387"/>
    </source>
</evidence>
<dbReference type="InterPro" id="IPR003462">
    <property type="entry name" value="ODC_Mu_crystall"/>
</dbReference>
<dbReference type="AlphaFoldDB" id="A0A6G8FI29"/>
<dbReference type="InterPro" id="IPR023401">
    <property type="entry name" value="ODC_N"/>
</dbReference>
<dbReference type="PANTHER" id="PTHR13812:SF19">
    <property type="entry name" value="KETIMINE REDUCTASE MU-CRYSTALLIN"/>
    <property type="match status" value="1"/>
</dbReference>
<reference evidence="1 2" key="1">
    <citation type="submission" date="2020-03" db="EMBL/GenBank/DDBJ databases">
        <title>Leucobacter sp. nov., isolated from beetles.</title>
        <authorList>
            <person name="Hyun D.-W."/>
            <person name="Bae J.-W."/>
        </authorList>
    </citation>
    <scope>NUCLEOTIDE SEQUENCE [LARGE SCALE GENOMIC DNA]</scope>
    <source>
        <strain evidence="1 2">HDW9B</strain>
    </source>
</reference>
<dbReference type="SUPFAM" id="SSF51735">
    <property type="entry name" value="NAD(P)-binding Rossmann-fold domains"/>
    <property type="match status" value="1"/>
</dbReference>
<dbReference type="Pfam" id="PF02423">
    <property type="entry name" value="OCD_Mu_crystall"/>
    <property type="match status" value="1"/>
</dbReference>
<evidence type="ECO:0000313" key="1">
    <source>
        <dbReference type="EMBL" id="QIM16146.1"/>
    </source>
</evidence>
<protein>
    <submittedName>
        <fullName evidence="1">Ornithine cyclodeaminase family protein</fullName>
    </submittedName>
</protein>